<comment type="similarity">
    <text evidence="2">Belongs to the binding-protein-dependent transport system permease family. FecCD subfamily.</text>
</comment>
<keyword evidence="6 8" id="KW-1133">Transmembrane helix</keyword>
<evidence type="ECO:0000256" key="5">
    <source>
        <dbReference type="ARBA" id="ARBA00022692"/>
    </source>
</evidence>
<proteinExistence type="inferred from homology"/>
<evidence type="ECO:0000313" key="9">
    <source>
        <dbReference type="EMBL" id="TQS81367.1"/>
    </source>
</evidence>
<evidence type="ECO:0000313" key="10">
    <source>
        <dbReference type="Proteomes" id="UP000752814"/>
    </source>
</evidence>
<dbReference type="PANTHER" id="PTHR30472:SF25">
    <property type="entry name" value="ABC TRANSPORTER PERMEASE PROTEIN MJ0876-RELATED"/>
    <property type="match status" value="1"/>
</dbReference>
<organism evidence="9 10">
    <name type="scientific">Candidatus Methanomassiliicoccus intestinalis</name>
    <dbReference type="NCBI Taxonomy" id="1406512"/>
    <lineage>
        <taxon>Archaea</taxon>
        <taxon>Methanobacteriati</taxon>
        <taxon>Thermoplasmatota</taxon>
        <taxon>Thermoplasmata</taxon>
        <taxon>Methanomassiliicoccales</taxon>
        <taxon>Methanomassiliicoccaceae</taxon>
        <taxon>Methanomassiliicoccus</taxon>
    </lineage>
</organism>
<reference evidence="9" key="1">
    <citation type="submission" date="2016-03" db="EMBL/GenBank/DDBJ databases">
        <authorList>
            <person name="Borrel G."/>
            <person name="Mccann A."/>
            <person name="O'Toole P.W."/>
        </authorList>
    </citation>
    <scope>NUCLEOTIDE SEQUENCE</scope>
    <source>
        <strain evidence="9">183</strain>
    </source>
</reference>
<dbReference type="Pfam" id="PF01032">
    <property type="entry name" value="FecCD"/>
    <property type="match status" value="1"/>
</dbReference>
<dbReference type="SUPFAM" id="SSF81345">
    <property type="entry name" value="ABC transporter involved in vitamin B12 uptake, BtuC"/>
    <property type="match status" value="1"/>
</dbReference>
<feature type="transmembrane region" description="Helical" evidence="8">
    <location>
        <begin position="32"/>
        <end position="51"/>
    </location>
</feature>
<protein>
    <submittedName>
        <fullName evidence="9">Uncharacterized protein</fullName>
    </submittedName>
</protein>
<dbReference type="InterPro" id="IPR037294">
    <property type="entry name" value="ABC_BtuC-like"/>
</dbReference>
<keyword evidence="7 8" id="KW-0472">Membrane</keyword>
<comment type="subcellular location">
    <subcellularLocation>
        <location evidence="1">Cell membrane</location>
        <topology evidence="1">Multi-pass membrane protein</topology>
    </subcellularLocation>
</comment>
<feature type="transmembrane region" description="Helical" evidence="8">
    <location>
        <begin position="179"/>
        <end position="199"/>
    </location>
</feature>
<feature type="transmembrane region" description="Helical" evidence="8">
    <location>
        <begin position="267"/>
        <end position="293"/>
    </location>
</feature>
<keyword evidence="3" id="KW-0813">Transport</keyword>
<name>A0A8J8PEY1_9ARCH</name>
<evidence type="ECO:0000256" key="3">
    <source>
        <dbReference type="ARBA" id="ARBA00022448"/>
    </source>
</evidence>
<dbReference type="EMBL" id="LVVT01000023">
    <property type="protein sequence ID" value="TQS81367.1"/>
    <property type="molecule type" value="Genomic_DNA"/>
</dbReference>
<keyword evidence="4" id="KW-1003">Cell membrane</keyword>
<dbReference type="PANTHER" id="PTHR30472">
    <property type="entry name" value="FERRIC ENTEROBACTIN TRANSPORT SYSTEM PERMEASE PROTEIN"/>
    <property type="match status" value="1"/>
</dbReference>
<dbReference type="GO" id="GO:0022857">
    <property type="term" value="F:transmembrane transporter activity"/>
    <property type="evidence" value="ECO:0007669"/>
    <property type="project" value="InterPro"/>
</dbReference>
<sequence>MKSNTEITLPTLSTTAETGFRRAYRSKFFKRVTFITVCTIICIVIALYSVALGSSDISFTDVYTIITNALLGREQTNSTEAYIVLSLRLPRIIGAIVCGAALSICGAAMQSMMKNPLADPYTMGISSGAGFGAAMAIIFGFELIAGGGIVINAFVCAVIPALVILFLSKVRKATPTMMILCGISLMYVFNALTQLFMLVSSPDDLSAVYTWMVGSLANVGWSDLLLITIVTVLGSIYIQYMANQLNVMGIGDESAKTMGVNVDRQRLAILMVITLVAAAVVSFTGVIGFVGLISPHIVRTVLGADNKFLIIGSAIFGAVLLLISDIIARTIVAPTMLPVGVVTACLGGPLFMYLILRNSKEVWS</sequence>
<evidence type="ECO:0000256" key="7">
    <source>
        <dbReference type="ARBA" id="ARBA00023136"/>
    </source>
</evidence>
<feature type="transmembrane region" description="Helical" evidence="8">
    <location>
        <begin position="92"/>
        <end position="109"/>
    </location>
</feature>
<dbReference type="Proteomes" id="UP000752814">
    <property type="component" value="Unassembled WGS sequence"/>
</dbReference>
<dbReference type="InterPro" id="IPR000522">
    <property type="entry name" value="ABC_transptr_permease_BtuC"/>
</dbReference>
<dbReference type="GO" id="GO:0005886">
    <property type="term" value="C:plasma membrane"/>
    <property type="evidence" value="ECO:0007669"/>
    <property type="project" value="UniProtKB-SubCell"/>
</dbReference>
<dbReference type="GeneID" id="41323555"/>
<evidence type="ECO:0000256" key="6">
    <source>
        <dbReference type="ARBA" id="ARBA00022989"/>
    </source>
</evidence>
<evidence type="ECO:0000256" key="8">
    <source>
        <dbReference type="SAM" id="Phobius"/>
    </source>
</evidence>
<dbReference type="AlphaFoldDB" id="A0A8J8PEY1"/>
<dbReference type="GO" id="GO:0033214">
    <property type="term" value="P:siderophore-iron import into cell"/>
    <property type="evidence" value="ECO:0007669"/>
    <property type="project" value="TreeGrafter"/>
</dbReference>
<feature type="transmembrane region" description="Helical" evidence="8">
    <location>
        <begin position="308"/>
        <end position="328"/>
    </location>
</feature>
<feature type="transmembrane region" description="Helical" evidence="8">
    <location>
        <begin position="219"/>
        <end position="238"/>
    </location>
</feature>
<gene>
    <name evidence="9" type="ORF">A3207_08430</name>
</gene>
<keyword evidence="5 8" id="KW-0812">Transmembrane</keyword>
<accession>A0A8J8PEY1</accession>
<evidence type="ECO:0000256" key="1">
    <source>
        <dbReference type="ARBA" id="ARBA00004651"/>
    </source>
</evidence>
<feature type="transmembrane region" description="Helical" evidence="8">
    <location>
        <begin position="121"/>
        <end position="141"/>
    </location>
</feature>
<feature type="transmembrane region" description="Helical" evidence="8">
    <location>
        <begin position="335"/>
        <end position="356"/>
    </location>
</feature>
<evidence type="ECO:0000256" key="2">
    <source>
        <dbReference type="ARBA" id="ARBA00007935"/>
    </source>
</evidence>
<feature type="transmembrane region" description="Helical" evidence="8">
    <location>
        <begin position="147"/>
        <end position="167"/>
    </location>
</feature>
<dbReference type="RefSeq" id="WP_020449023.1">
    <property type="nucleotide sequence ID" value="NZ_CAYAYA010000025.1"/>
</dbReference>
<evidence type="ECO:0000256" key="4">
    <source>
        <dbReference type="ARBA" id="ARBA00022475"/>
    </source>
</evidence>
<dbReference type="Gene3D" id="1.10.3470.10">
    <property type="entry name" value="ABC transporter involved in vitamin B12 uptake, BtuC"/>
    <property type="match status" value="1"/>
</dbReference>
<dbReference type="CDD" id="cd06550">
    <property type="entry name" value="TM_ABC_iron-siderophores_like"/>
    <property type="match status" value="1"/>
</dbReference>
<comment type="caution">
    <text evidence="9">The sequence shown here is derived from an EMBL/GenBank/DDBJ whole genome shotgun (WGS) entry which is preliminary data.</text>
</comment>
<dbReference type="FunFam" id="1.10.3470.10:FF:000001">
    <property type="entry name" value="Vitamin B12 ABC transporter permease BtuC"/>
    <property type="match status" value="1"/>
</dbReference>